<accession>A0A2M8P3Y3</accession>
<dbReference type="GO" id="GO:0008887">
    <property type="term" value="F:glycerate kinase activity"/>
    <property type="evidence" value="ECO:0007669"/>
    <property type="project" value="UniProtKB-UniRule"/>
</dbReference>
<dbReference type="Pfam" id="PF02595">
    <property type="entry name" value="Gly_kinase"/>
    <property type="match status" value="1"/>
</dbReference>
<dbReference type="InterPro" id="IPR018197">
    <property type="entry name" value="Glycerate_kinase_RE-like"/>
</dbReference>
<proteinExistence type="inferred from homology"/>
<dbReference type="PIRSF" id="PIRSF006078">
    <property type="entry name" value="GlxK"/>
    <property type="match status" value="1"/>
</dbReference>
<evidence type="ECO:0000256" key="1">
    <source>
        <dbReference type="ARBA" id="ARBA00006284"/>
    </source>
</evidence>
<dbReference type="InterPro" id="IPR018193">
    <property type="entry name" value="Glyc_kinase_flavodox-like_fold"/>
</dbReference>
<keyword evidence="3 4" id="KW-0418">Kinase</keyword>
<evidence type="ECO:0000313" key="5">
    <source>
        <dbReference type="EMBL" id="PJF32257.1"/>
    </source>
</evidence>
<organism evidence="5 6">
    <name type="scientific">Candidatus Thermofonsia Clade 1 bacterium</name>
    <dbReference type="NCBI Taxonomy" id="2364210"/>
    <lineage>
        <taxon>Bacteria</taxon>
        <taxon>Bacillati</taxon>
        <taxon>Chloroflexota</taxon>
        <taxon>Candidatus Thermofontia</taxon>
        <taxon>Candidatus Thermofonsia Clade 1</taxon>
    </lineage>
</organism>
<evidence type="ECO:0000256" key="3">
    <source>
        <dbReference type="ARBA" id="ARBA00022777"/>
    </source>
</evidence>
<evidence type="ECO:0000256" key="2">
    <source>
        <dbReference type="ARBA" id="ARBA00022679"/>
    </source>
</evidence>
<comment type="caution">
    <text evidence="5">The sequence shown here is derived from an EMBL/GenBank/DDBJ whole genome shotgun (WGS) entry which is preliminary data.</text>
</comment>
<sequence>MRIALAPNAFRGSLTALQAVECLTAGLRASTLRPHLELIPMPLADGGDSTLEVLLHGLGGTRHSVTVSNPRGAPIAAEFGILSDGKTAIIELARASGVELLPRAERNPLLTTTYGTGELIREAYRRGCRHFLIGIGGSATNDGGAGCLQALGARFLDAKGRELPQGGGALQHLARVDISGLRANLPDAKFTILCDVTNPLIGAQGASRIFAPQKGADPEIVEQLEAALTHYAKILERDLGVNVATLEGGGAAGGFGAGMVAALGAQLAPGAPTLMNLLNYEAKLEGVQLLITGEGKLDAQTEGGKAVQRIAAAAAARHIPVIAFAGTIEATPSTLAEMGITAAWSILPAVTTLSEALANAPLWLTRAAHMLGNTLAIMR</sequence>
<keyword evidence="2 4" id="KW-0808">Transferase</keyword>
<dbReference type="EMBL" id="PGTK01000001">
    <property type="protein sequence ID" value="PJF32257.1"/>
    <property type="molecule type" value="Genomic_DNA"/>
</dbReference>
<dbReference type="InterPro" id="IPR036129">
    <property type="entry name" value="Glycerate_kinase_sf"/>
</dbReference>
<gene>
    <name evidence="5" type="ORF">CUN51_01115</name>
</gene>
<protein>
    <submittedName>
        <fullName evidence="5">Glycerate kinase</fullName>
    </submittedName>
</protein>
<dbReference type="NCBIfam" id="TIGR00045">
    <property type="entry name" value="glycerate kinase"/>
    <property type="match status" value="1"/>
</dbReference>
<dbReference type="PANTHER" id="PTHR21599:SF0">
    <property type="entry name" value="GLYCERATE KINASE"/>
    <property type="match status" value="1"/>
</dbReference>
<evidence type="ECO:0000313" key="6">
    <source>
        <dbReference type="Proteomes" id="UP000228921"/>
    </source>
</evidence>
<name>A0A2M8P3Y3_9CHLR</name>
<dbReference type="GO" id="GO:0031388">
    <property type="term" value="P:organic acid phosphorylation"/>
    <property type="evidence" value="ECO:0007669"/>
    <property type="project" value="UniProtKB-UniRule"/>
</dbReference>
<dbReference type="PANTHER" id="PTHR21599">
    <property type="entry name" value="GLYCERATE KINASE"/>
    <property type="match status" value="1"/>
</dbReference>
<dbReference type="Gene3D" id="3.90.1510.10">
    <property type="entry name" value="Glycerate kinase, domain 2"/>
    <property type="match status" value="1"/>
</dbReference>
<dbReference type="Gene3D" id="3.40.50.10350">
    <property type="entry name" value="Glycerate kinase, domain 1"/>
    <property type="match status" value="1"/>
</dbReference>
<dbReference type="InterPro" id="IPR004381">
    <property type="entry name" value="Glycerate_kinase"/>
</dbReference>
<dbReference type="SUPFAM" id="SSF110738">
    <property type="entry name" value="Glycerate kinase I"/>
    <property type="match status" value="1"/>
</dbReference>
<dbReference type="AlphaFoldDB" id="A0A2M8P3Y3"/>
<evidence type="ECO:0000256" key="4">
    <source>
        <dbReference type="PIRNR" id="PIRNR006078"/>
    </source>
</evidence>
<dbReference type="Proteomes" id="UP000228921">
    <property type="component" value="Unassembled WGS sequence"/>
</dbReference>
<reference evidence="5 6" key="1">
    <citation type="submission" date="2017-11" db="EMBL/GenBank/DDBJ databases">
        <title>Evolution of Phototrophy in the Chloroflexi Phylum Driven by Horizontal Gene Transfer.</title>
        <authorList>
            <person name="Ward L.M."/>
            <person name="Hemp J."/>
            <person name="Shih P.M."/>
            <person name="Mcglynn S.E."/>
            <person name="Fischer W."/>
        </authorList>
    </citation>
    <scope>NUCLEOTIDE SEQUENCE [LARGE SCALE GENOMIC DNA]</scope>
    <source>
        <strain evidence="5">CP2_2F</strain>
    </source>
</reference>
<comment type="similarity">
    <text evidence="1 4">Belongs to the glycerate kinase type-1 family.</text>
</comment>